<dbReference type="PROSITE" id="PS50886">
    <property type="entry name" value="TRBD"/>
    <property type="match status" value="1"/>
</dbReference>
<dbReference type="Pfam" id="PF17759">
    <property type="entry name" value="tRNA_synthFbeta"/>
    <property type="match status" value="1"/>
</dbReference>
<evidence type="ECO:0000256" key="5">
    <source>
        <dbReference type="ARBA" id="ARBA00022598"/>
    </source>
</evidence>
<dbReference type="HAMAP" id="MF_00283">
    <property type="entry name" value="Phe_tRNA_synth_beta1"/>
    <property type="match status" value="1"/>
</dbReference>
<dbReference type="InterPro" id="IPR045060">
    <property type="entry name" value="Phe-tRNA-ligase_IIc_bsu"/>
</dbReference>
<feature type="domain" description="TRNA-binding" evidence="16">
    <location>
        <begin position="38"/>
        <end position="152"/>
    </location>
</feature>
<dbReference type="InterPro" id="IPR005146">
    <property type="entry name" value="B3/B4_tRNA-bd"/>
</dbReference>
<keyword evidence="7 14" id="KW-0547">Nucleotide-binding</keyword>
<dbReference type="InterPro" id="IPR020825">
    <property type="entry name" value="Phe-tRNA_synthase-like_B3/B4"/>
</dbReference>
<evidence type="ECO:0000256" key="1">
    <source>
        <dbReference type="ARBA" id="ARBA00004496"/>
    </source>
</evidence>
<feature type="domain" description="B5" evidence="17">
    <location>
        <begin position="391"/>
        <end position="467"/>
    </location>
</feature>
<keyword evidence="8 14" id="KW-0067">ATP-binding</keyword>
<comment type="subunit">
    <text evidence="3 14">Tetramer of two alpha and two beta subunits.</text>
</comment>
<evidence type="ECO:0000256" key="3">
    <source>
        <dbReference type="ARBA" id="ARBA00011209"/>
    </source>
</evidence>
<proteinExistence type="inferred from homology"/>
<dbReference type="SUPFAM" id="SSF55681">
    <property type="entry name" value="Class II aaRS and biotin synthetases"/>
    <property type="match status" value="1"/>
</dbReference>
<dbReference type="InterPro" id="IPR041616">
    <property type="entry name" value="PheRS_beta_core"/>
</dbReference>
<keyword evidence="4 15" id="KW-0820">tRNA-binding</keyword>
<reference evidence="18 19" key="1">
    <citation type="journal article" date="2011" name="J. Bacteriol.">
        <title>Genome Sequence of Duck Pathogen Mycoplasma anatis Strain 1340.</title>
        <authorList>
            <person name="Guo Z."/>
            <person name="Chen P."/>
            <person name="Ren P."/>
            <person name="Kuang S."/>
            <person name="Zhou Z."/>
            <person name="Li Z."/>
            <person name="Liu M."/>
            <person name="Shi D."/>
            <person name="Xiao Y."/>
            <person name="Wang X."/>
            <person name="Zhou R."/>
            <person name="Jin H."/>
            <person name="Bi D."/>
        </authorList>
    </citation>
    <scope>NUCLEOTIDE SEQUENCE [LARGE SCALE GENOMIC DNA]</scope>
    <source>
        <strain evidence="18 19">1340</strain>
    </source>
</reference>
<dbReference type="Gene3D" id="2.40.50.140">
    <property type="entry name" value="Nucleic acid-binding proteins"/>
    <property type="match status" value="1"/>
</dbReference>
<evidence type="ECO:0000256" key="6">
    <source>
        <dbReference type="ARBA" id="ARBA00022723"/>
    </source>
</evidence>
<dbReference type="GeneID" id="65653519"/>
<feature type="binding site" evidence="14">
    <location>
        <position position="454"/>
    </location>
    <ligand>
        <name>Mg(2+)</name>
        <dbReference type="ChEBI" id="CHEBI:18420"/>
        <note>shared with alpha subunit</note>
    </ligand>
</feature>
<comment type="similarity">
    <text evidence="2 14">Belongs to the phenylalanyl-tRNA synthetase beta subunit family. Type 1 subfamily.</text>
</comment>
<dbReference type="Gene3D" id="3.30.930.10">
    <property type="entry name" value="Bira Bifunctional Protein, Domain 2"/>
    <property type="match status" value="1"/>
</dbReference>
<evidence type="ECO:0000259" key="17">
    <source>
        <dbReference type="PROSITE" id="PS51483"/>
    </source>
</evidence>
<dbReference type="SMART" id="SM00874">
    <property type="entry name" value="B5"/>
    <property type="match status" value="1"/>
</dbReference>
<evidence type="ECO:0000256" key="15">
    <source>
        <dbReference type="PROSITE-ProRule" id="PRU00209"/>
    </source>
</evidence>
<dbReference type="Pfam" id="PF03483">
    <property type="entry name" value="B3_4"/>
    <property type="match status" value="1"/>
</dbReference>
<dbReference type="GO" id="GO:0000287">
    <property type="term" value="F:magnesium ion binding"/>
    <property type="evidence" value="ECO:0007669"/>
    <property type="project" value="UniProtKB-UniRule"/>
</dbReference>
<evidence type="ECO:0000256" key="2">
    <source>
        <dbReference type="ARBA" id="ARBA00008653"/>
    </source>
</evidence>
<dbReference type="GO" id="GO:0000049">
    <property type="term" value="F:tRNA binding"/>
    <property type="evidence" value="ECO:0007669"/>
    <property type="project" value="UniProtKB-UniRule"/>
</dbReference>
<keyword evidence="11 14" id="KW-0648">Protein biosynthesis</keyword>
<sequence length="723" mass="83009">MLISLNKLKELLPEINLDPSITKVINSLGFEVESIEKFADIEGLKFGIIQDLYINPNDKRLTVATVKHKDGISTIQTTDTILKVDDLVVFFPVGSRKNDLIFTEKELKGIKSEGMFAALSELNYKHDLIDKNGDHILVLPKNFATLSDDPIKKLGLDDYIIDISTTANRNDANSYFTLANEISAYYDKEFNFNFIDTKDSFDSKITVNKNLAHELTFFEVKKTNDIQSDLETRLFLAKHDIDANLGFFVNLTNLTLLFTGATCHVYDRDKIGNNISCDLFTGKTQILGNKDVEVKDVLAIYDENGEISLASVMGLERTKVTQNSVNLAFEIGVFNPSQVRHSAKEIKMQSNSSNQASRVITPEILVRAVNFLRKNLAQFELSNIINLPLNLTKKEIKMDYEKLALYAGVTVEEVKDKFSNTFSKLSKLGFKFVDDLVIVPNYRYDIEFFEDIIEEIFRFYSYNNFDPIQPNIKPLLTKTRDNLKNLIQSNGYQEVRTFSLISKAKNFINPFNFDSNISLLTFVSKEREQIRNSISVSLQEVIEYNQKRKIDLLNIFEIGMINDNKFVCGFASTIKTFFELKQDIINIFKLDNVEFIPFKDNEMIHPNVSAKILSNNELIGWIGKIHPKVDNTNAFYAEIMLDNAAQKIKFTDINYEPLKTIDLTFTLEKYENITNKINEIKNIAKIFDVVQIDEYHKENTKNVTLRIYANEQEIELINNKYNK</sequence>
<dbReference type="InterPro" id="IPR009061">
    <property type="entry name" value="DNA-bd_dom_put_sf"/>
</dbReference>
<keyword evidence="14" id="KW-0963">Cytoplasm</keyword>
<comment type="catalytic activity">
    <reaction evidence="13 14">
        <text>tRNA(Phe) + L-phenylalanine + ATP = L-phenylalanyl-tRNA(Phe) + AMP + diphosphate + H(+)</text>
        <dbReference type="Rhea" id="RHEA:19413"/>
        <dbReference type="Rhea" id="RHEA-COMP:9668"/>
        <dbReference type="Rhea" id="RHEA-COMP:9699"/>
        <dbReference type="ChEBI" id="CHEBI:15378"/>
        <dbReference type="ChEBI" id="CHEBI:30616"/>
        <dbReference type="ChEBI" id="CHEBI:33019"/>
        <dbReference type="ChEBI" id="CHEBI:58095"/>
        <dbReference type="ChEBI" id="CHEBI:78442"/>
        <dbReference type="ChEBI" id="CHEBI:78531"/>
        <dbReference type="ChEBI" id="CHEBI:456215"/>
        <dbReference type="EC" id="6.1.1.20"/>
    </reaction>
</comment>
<dbReference type="STRING" id="1034808.GIG_02733"/>
<evidence type="ECO:0000256" key="9">
    <source>
        <dbReference type="ARBA" id="ARBA00022842"/>
    </source>
</evidence>
<dbReference type="GO" id="GO:0006432">
    <property type="term" value="P:phenylalanyl-tRNA aminoacylation"/>
    <property type="evidence" value="ECO:0007669"/>
    <property type="project" value="UniProtKB-UniRule"/>
</dbReference>
<dbReference type="InterPro" id="IPR002547">
    <property type="entry name" value="tRNA-bd_dom"/>
</dbReference>
<dbReference type="Pfam" id="PF03484">
    <property type="entry name" value="B5"/>
    <property type="match status" value="1"/>
</dbReference>
<evidence type="ECO:0000256" key="14">
    <source>
        <dbReference type="HAMAP-Rule" id="MF_00283"/>
    </source>
</evidence>
<comment type="caution">
    <text evidence="18">The sequence shown here is derived from an EMBL/GenBank/DDBJ whole genome shotgun (WGS) entry which is preliminary data.</text>
</comment>
<dbReference type="PANTHER" id="PTHR10947:SF0">
    <property type="entry name" value="PHENYLALANINE--TRNA LIGASE BETA SUBUNIT"/>
    <property type="match status" value="1"/>
</dbReference>
<name>F9QDS1_9BACT</name>
<dbReference type="SUPFAM" id="SSF46955">
    <property type="entry name" value="Putative DNA-binding domain"/>
    <property type="match status" value="1"/>
</dbReference>
<dbReference type="GO" id="GO:0005524">
    <property type="term" value="F:ATP binding"/>
    <property type="evidence" value="ECO:0007669"/>
    <property type="project" value="UniProtKB-UniRule"/>
</dbReference>
<keyword evidence="5 14" id="KW-0436">Ligase</keyword>
<evidence type="ECO:0000256" key="8">
    <source>
        <dbReference type="ARBA" id="ARBA00022840"/>
    </source>
</evidence>
<gene>
    <name evidence="14 18" type="primary">pheT</name>
    <name evidence="18" type="ORF">GIG_02733</name>
</gene>
<evidence type="ECO:0000256" key="13">
    <source>
        <dbReference type="ARBA" id="ARBA00049255"/>
    </source>
</evidence>
<dbReference type="Gene3D" id="3.30.56.10">
    <property type="match status" value="2"/>
</dbReference>
<dbReference type="InterPro" id="IPR005147">
    <property type="entry name" value="tRNA_synthase_B5-dom"/>
</dbReference>
<evidence type="ECO:0000313" key="19">
    <source>
        <dbReference type="Proteomes" id="UP000005055"/>
    </source>
</evidence>
<feature type="binding site" evidence="14">
    <location>
        <position position="451"/>
    </location>
    <ligand>
        <name>Mg(2+)</name>
        <dbReference type="ChEBI" id="CHEBI:18420"/>
        <note>shared with alpha subunit</note>
    </ligand>
</feature>
<keyword evidence="19" id="KW-1185">Reference proteome</keyword>
<dbReference type="GO" id="GO:0009328">
    <property type="term" value="C:phenylalanine-tRNA ligase complex"/>
    <property type="evidence" value="ECO:0007669"/>
    <property type="project" value="TreeGrafter"/>
</dbReference>
<dbReference type="Gene3D" id="3.50.40.10">
    <property type="entry name" value="Phenylalanyl-trna Synthetase, Chain B, domain 3"/>
    <property type="match status" value="1"/>
</dbReference>
<evidence type="ECO:0000256" key="4">
    <source>
        <dbReference type="ARBA" id="ARBA00022555"/>
    </source>
</evidence>
<dbReference type="EC" id="6.1.1.20" evidence="14"/>
<keyword evidence="10 15" id="KW-0694">RNA-binding</keyword>
<dbReference type="SUPFAM" id="SSF56037">
    <property type="entry name" value="PheT/TilS domain"/>
    <property type="match status" value="1"/>
</dbReference>
<feature type="binding site" evidence="14">
    <location>
        <position position="445"/>
    </location>
    <ligand>
        <name>Mg(2+)</name>
        <dbReference type="ChEBI" id="CHEBI:18420"/>
        <note>shared with alpha subunit</note>
    </ligand>
</feature>
<evidence type="ECO:0000256" key="12">
    <source>
        <dbReference type="ARBA" id="ARBA00023146"/>
    </source>
</evidence>
<dbReference type="eggNOG" id="COG0072">
    <property type="taxonomic scope" value="Bacteria"/>
</dbReference>
<organism evidence="18 19">
    <name type="scientific">Mycoplasmopsis anatis 1340</name>
    <dbReference type="NCBI Taxonomy" id="1034808"/>
    <lineage>
        <taxon>Bacteria</taxon>
        <taxon>Bacillati</taxon>
        <taxon>Mycoplasmatota</taxon>
        <taxon>Mycoplasmoidales</taxon>
        <taxon>Metamycoplasmataceae</taxon>
        <taxon>Mycoplasmopsis</taxon>
    </lineage>
</organism>
<dbReference type="InterPro" id="IPR004532">
    <property type="entry name" value="Phe-tRNA-ligase_IIc_bsu_bact"/>
</dbReference>
<evidence type="ECO:0000256" key="7">
    <source>
        <dbReference type="ARBA" id="ARBA00022741"/>
    </source>
</evidence>
<dbReference type="InterPro" id="IPR012340">
    <property type="entry name" value="NA-bd_OB-fold"/>
</dbReference>
<evidence type="ECO:0000313" key="18">
    <source>
        <dbReference type="EMBL" id="EGS29098.1"/>
    </source>
</evidence>
<comment type="cofactor">
    <cofactor evidence="14">
        <name>Mg(2+)</name>
        <dbReference type="ChEBI" id="CHEBI:18420"/>
    </cofactor>
    <text evidence="14">Binds 2 magnesium ions per tetramer.</text>
</comment>
<evidence type="ECO:0000256" key="10">
    <source>
        <dbReference type="ARBA" id="ARBA00022884"/>
    </source>
</evidence>
<dbReference type="AlphaFoldDB" id="F9QDS1"/>
<dbReference type="SUPFAM" id="SSF50249">
    <property type="entry name" value="Nucleic acid-binding proteins"/>
    <property type="match status" value="1"/>
</dbReference>
<feature type="binding site" evidence="14">
    <location>
        <position position="455"/>
    </location>
    <ligand>
        <name>Mg(2+)</name>
        <dbReference type="ChEBI" id="CHEBI:18420"/>
        <note>shared with alpha subunit</note>
    </ligand>
</feature>
<dbReference type="InterPro" id="IPR045864">
    <property type="entry name" value="aa-tRNA-synth_II/BPL/LPL"/>
</dbReference>
<dbReference type="PROSITE" id="PS51483">
    <property type="entry name" value="B5"/>
    <property type="match status" value="1"/>
</dbReference>
<dbReference type="Proteomes" id="UP000005055">
    <property type="component" value="Unassembled WGS sequence"/>
</dbReference>
<dbReference type="GO" id="GO:0004826">
    <property type="term" value="F:phenylalanine-tRNA ligase activity"/>
    <property type="evidence" value="ECO:0007669"/>
    <property type="project" value="UniProtKB-UniRule"/>
</dbReference>
<dbReference type="RefSeq" id="WP_006886642.1">
    <property type="nucleotide sequence ID" value="NZ_AFVJ01000024.1"/>
</dbReference>
<evidence type="ECO:0000256" key="11">
    <source>
        <dbReference type="ARBA" id="ARBA00022917"/>
    </source>
</evidence>
<comment type="subcellular location">
    <subcellularLocation>
        <location evidence="1 14">Cytoplasm</location>
    </subcellularLocation>
</comment>
<dbReference type="SMART" id="SM00873">
    <property type="entry name" value="B3_4"/>
    <property type="match status" value="1"/>
</dbReference>
<dbReference type="EMBL" id="AFVJ01000024">
    <property type="protein sequence ID" value="EGS29098.1"/>
    <property type="molecule type" value="Genomic_DNA"/>
</dbReference>
<dbReference type="NCBIfam" id="NF001882">
    <property type="entry name" value="PRK00629.5-4"/>
    <property type="match status" value="1"/>
</dbReference>
<keyword evidence="12 14" id="KW-0030">Aminoacyl-tRNA synthetase</keyword>
<accession>F9QDS1</accession>
<protein>
    <recommendedName>
        <fullName evidence="14">Phenylalanine--tRNA ligase beta subunit</fullName>
        <ecNumber evidence="14">6.1.1.20</ecNumber>
    </recommendedName>
    <alternativeName>
        <fullName evidence="14">Phenylalanyl-tRNA synthetase beta subunit</fullName>
        <shortName evidence="14">PheRS</shortName>
    </alternativeName>
</protein>
<keyword evidence="9 14" id="KW-0460">Magnesium</keyword>
<dbReference type="PANTHER" id="PTHR10947">
    <property type="entry name" value="PHENYLALANYL-TRNA SYNTHETASE BETA CHAIN AND LEUCINE-RICH REPEAT-CONTAINING PROTEIN 47"/>
    <property type="match status" value="1"/>
</dbReference>
<keyword evidence="6 14" id="KW-0479">Metal-binding</keyword>
<evidence type="ECO:0000259" key="16">
    <source>
        <dbReference type="PROSITE" id="PS50886"/>
    </source>
</evidence>